<feature type="transmembrane region" description="Helical" evidence="12">
    <location>
        <begin position="249"/>
        <end position="267"/>
    </location>
</feature>
<proteinExistence type="inferred from homology"/>
<evidence type="ECO:0000256" key="3">
    <source>
        <dbReference type="ARBA" id="ARBA00004922"/>
    </source>
</evidence>
<reference evidence="16 17" key="1">
    <citation type="submission" date="2024-01" db="EMBL/GenBank/DDBJ databases">
        <title>A draft genome for a cacao thread blight-causing isolate of Paramarasmius palmivorus.</title>
        <authorList>
            <person name="Baruah I.K."/>
            <person name="Bukari Y."/>
            <person name="Amoako-Attah I."/>
            <person name="Meinhardt L.W."/>
            <person name="Bailey B.A."/>
            <person name="Cohen S.P."/>
        </authorList>
    </citation>
    <scope>NUCLEOTIDE SEQUENCE [LARGE SCALE GENOMIC DNA]</scope>
    <source>
        <strain evidence="16 17">GH-12</strain>
    </source>
</reference>
<dbReference type="GO" id="GO:0006487">
    <property type="term" value="P:protein N-linked glycosylation"/>
    <property type="evidence" value="ECO:0007669"/>
    <property type="project" value="TreeGrafter"/>
</dbReference>
<evidence type="ECO:0000259" key="15">
    <source>
        <dbReference type="Pfam" id="PF25147"/>
    </source>
</evidence>
<dbReference type="InterPro" id="IPR008814">
    <property type="entry name" value="Swp1"/>
</dbReference>
<dbReference type="InterPro" id="IPR055374">
    <property type="entry name" value="Ribophorin_II_3rd"/>
</dbReference>
<comment type="caution">
    <text evidence="16">The sequence shown here is derived from an EMBL/GenBank/DDBJ whole genome shotgun (WGS) entry which is preliminary data.</text>
</comment>
<gene>
    <name evidence="16" type="ORF">VNI00_011913</name>
</gene>
<dbReference type="PANTHER" id="PTHR12640:SF0">
    <property type="entry name" value="DOLICHYL-DIPHOSPHOOLIGOSACCHARIDE--PROTEIN GLYCOSYLTRANSFERASE SUBUNIT 2"/>
    <property type="match status" value="1"/>
</dbReference>
<keyword evidence="8 12" id="KW-1133">Transmembrane helix</keyword>
<feature type="transmembrane region" description="Helical" evidence="12">
    <location>
        <begin position="185"/>
        <end position="206"/>
    </location>
</feature>
<evidence type="ECO:0000256" key="11">
    <source>
        <dbReference type="ARBA" id="ARBA00032139"/>
    </source>
</evidence>
<comment type="function">
    <text evidence="1">Subunit of the oligosaccharyl transferase (OST) complex that catalyzes the initial transfer of a defined glycan (Glc(3)Man(9)GlcNAc(2) in eukaryotes) from the lipid carrier dolichol-pyrophosphate to an asparagine residue within an Asn-X-Ser/Thr consensus motif in nascent polypeptide chains, the first step in protein N-glycosylation. N-glycosylation occurs cotranslationally and the complex associates with the Sec61 complex at the channel-forming translocon complex that mediates protein translocation across the endoplasmic reticulum (ER). All subunits are required for a maximal enzyme activity.</text>
</comment>
<dbReference type="EMBL" id="JAYKXP010000053">
    <property type="protein sequence ID" value="KAK7035382.1"/>
    <property type="molecule type" value="Genomic_DNA"/>
</dbReference>
<dbReference type="AlphaFoldDB" id="A0AAW0C6K8"/>
<dbReference type="PANTHER" id="PTHR12640">
    <property type="entry name" value="RIBOPHORIN II"/>
    <property type="match status" value="1"/>
</dbReference>
<evidence type="ECO:0000313" key="16">
    <source>
        <dbReference type="EMBL" id="KAK7035382.1"/>
    </source>
</evidence>
<dbReference type="GO" id="GO:0008250">
    <property type="term" value="C:oligosaccharyltransferase complex"/>
    <property type="evidence" value="ECO:0007669"/>
    <property type="project" value="InterPro"/>
</dbReference>
<evidence type="ECO:0000259" key="14">
    <source>
        <dbReference type="Pfam" id="PF23860"/>
    </source>
</evidence>
<keyword evidence="9 12" id="KW-0472">Membrane</keyword>
<keyword evidence="17" id="KW-1185">Reference proteome</keyword>
<evidence type="ECO:0000256" key="12">
    <source>
        <dbReference type="SAM" id="Phobius"/>
    </source>
</evidence>
<evidence type="ECO:0000256" key="13">
    <source>
        <dbReference type="SAM" id="SignalP"/>
    </source>
</evidence>
<sequence>MYWPTLLLLAVASTAQAAVFTLQSSKFSVSSDAIQSRSESFSLTEKASTPVNLTQRDVLKISFTVQDKDSGKGVQPQQTFLRFYDPVSGEEGIQPLRVAPSGKVKFELNMAKPPSSLPPTPNPNNPLQTTLLIGAPSYSPLRVELFDLYVPQSHPAPVHPDEASFHVRPEIQHTFRPDPKTPPQAVSAAFAGAVIAAPWLLLLGLWSQISFKPTSRLFSPHILPFIATLGAFEVLLYKYWVELRLGQVLAYGAVLGVVTVFTGRHALSNIASKRK</sequence>
<accession>A0AAW0C6K8</accession>
<keyword evidence="5 12" id="KW-0812">Transmembrane</keyword>
<protein>
    <recommendedName>
        <fullName evidence="11">Ribophorin II</fullName>
    </recommendedName>
    <alternativeName>
        <fullName evidence="10">Ribophorin-2</fullName>
    </alternativeName>
</protein>
<comment type="pathway">
    <text evidence="3">Protein modification; protein glycosylation.</text>
</comment>
<dbReference type="Pfam" id="PF23860">
    <property type="entry name" value="Ribophorin_II_3rd"/>
    <property type="match status" value="1"/>
</dbReference>
<evidence type="ECO:0000256" key="4">
    <source>
        <dbReference type="ARBA" id="ARBA00009038"/>
    </source>
</evidence>
<feature type="chain" id="PRO_5044330936" description="Ribophorin II" evidence="13">
    <location>
        <begin position="18"/>
        <end position="275"/>
    </location>
</feature>
<evidence type="ECO:0000256" key="8">
    <source>
        <dbReference type="ARBA" id="ARBA00022989"/>
    </source>
</evidence>
<comment type="subcellular location">
    <subcellularLocation>
        <location evidence="2">Endoplasmic reticulum membrane</location>
        <topology evidence="2">Multi-pass membrane protein</topology>
    </subcellularLocation>
</comment>
<evidence type="ECO:0000256" key="6">
    <source>
        <dbReference type="ARBA" id="ARBA00022729"/>
    </source>
</evidence>
<keyword evidence="7" id="KW-0256">Endoplasmic reticulum</keyword>
<name>A0AAW0C6K8_9AGAR</name>
<dbReference type="Proteomes" id="UP001383192">
    <property type="component" value="Unassembled WGS sequence"/>
</dbReference>
<feature type="transmembrane region" description="Helical" evidence="12">
    <location>
        <begin position="218"/>
        <end position="237"/>
    </location>
</feature>
<dbReference type="Pfam" id="PF25147">
    <property type="entry name" value="Ribophorin_II_C"/>
    <property type="match status" value="1"/>
</dbReference>
<feature type="signal peptide" evidence="13">
    <location>
        <begin position="1"/>
        <end position="17"/>
    </location>
</feature>
<evidence type="ECO:0000256" key="9">
    <source>
        <dbReference type="ARBA" id="ARBA00023136"/>
    </source>
</evidence>
<dbReference type="InterPro" id="IPR056790">
    <property type="entry name" value="Ribophorin_II_C"/>
</dbReference>
<evidence type="ECO:0000256" key="7">
    <source>
        <dbReference type="ARBA" id="ARBA00022824"/>
    </source>
</evidence>
<comment type="similarity">
    <text evidence="4">Belongs to the SWP1 family.</text>
</comment>
<evidence type="ECO:0000256" key="10">
    <source>
        <dbReference type="ARBA" id="ARBA00030078"/>
    </source>
</evidence>
<keyword evidence="6 13" id="KW-0732">Signal</keyword>
<evidence type="ECO:0000256" key="5">
    <source>
        <dbReference type="ARBA" id="ARBA00022692"/>
    </source>
</evidence>
<feature type="domain" description="Ribophorin II third" evidence="14">
    <location>
        <begin position="32"/>
        <end position="113"/>
    </location>
</feature>
<feature type="domain" description="Ribophorin II C-terminal" evidence="15">
    <location>
        <begin position="175"/>
        <end position="274"/>
    </location>
</feature>
<evidence type="ECO:0000313" key="17">
    <source>
        <dbReference type="Proteomes" id="UP001383192"/>
    </source>
</evidence>
<evidence type="ECO:0000256" key="2">
    <source>
        <dbReference type="ARBA" id="ARBA00004477"/>
    </source>
</evidence>
<evidence type="ECO:0000256" key="1">
    <source>
        <dbReference type="ARBA" id="ARBA00002791"/>
    </source>
</evidence>
<organism evidence="16 17">
    <name type="scientific">Paramarasmius palmivorus</name>
    <dbReference type="NCBI Taxonomy" id="297713"/>
    <lineage>
        <taxon>Eukaryota</taxon>
        <taxon>Fungi</taxon>
        <taxon>Dikarya</taxon>
        <taxon>Basidiomycota</taxon>
        <taxon>Agaricomycotina</taxon>
        <taxon>Agaricomycetes</taxon>
        <taxon>Agaricomycetidae</taxon>
        <taxon>Agaricales</taxon>
        <taxon>Marasmiineae</taxon>
        <taxon>Marasmiaceae</taxon>
        <taxon>Paramarasmius</taxon>
    </lineage>
</organism>